<keyword evidence="11" id="KW-1185">Reference proteome</keyword>
<comment type="similarity">
    <text evidence="4">Belongs to the histone H4 family.</text>
</comment>
<dbReference type="GO" id="GO:0005634">
    <property type="term" value="C:nucleus"/>
    <property type="evidence" value="ECO:0007669"/>
    <property type="project" value="UniProtKB-SubCell"/>
</dbReference>
<protein>
    <recommendedName>
        <fullName evidence="5">Histone H4</fullName>
    </recommendedName>
</protein>
<dbReference type="PRINTS" id="PR00623">
    <property type="entry name" value="HISTONEH4"/>
</dbReference>
<reference evidence="10 11" key="1">
    <citation type="journal article" date="2016" name="Genome Biol. Evol.">
        <title>Gene Family Evolution Reflects Adaptation to Soil Environmental Stressors in the Genome of the Collembolan Orchesella cincta.</title>
        <authorList>
            <person name="Faddeeva-Vakhrusheva A."/>
            <person name="Derks M.F."/>
            <person name="Anvar S.Y."/>
            <person name="Agamennone V."/>
            <person name="Suring W."/>
            <person name="Smit S."/>
            <person name="van Straalen N.M."/>
            <person name="Roelofs D."/>
        </authorList>
    </citation>
    <scope>NUCLEOTIDE SEQUENCE [LARGE SCALE GENOMIC DNA]</scope>
    <source>
        <tissue evidence="10">Mixed pool</tissue>
    </source>
</reference>
<dbReference type="GO" id="GO:0003677">
    <property type="term" value="F:DNA binding"/>
    <property type="evidence" value="ECO:0007669"/>
    <property type="project" value="UniProtKB-KW"/>
</dbReference>
<name>A0A1D2M3J9_ORCCI</name>
<dbReference type="InterPro" id="IPR009072">
    <property type="entry name" value="Histone-fold"/>
</dbReference>
<comment type="function">
    <text evidence="1">Core component of nucleosome. Nucleosomes wrap and compact DNA into chromatin, limiting DNA accessibility to the cellular machineries which require DNA as a template. Histones thereby play a central role in transcription regulation, DNA repair, DNA replication and chromosomal stability. DNA accessibility is regulated via a complex set of post-translational modifications of histones, also called histone code, and nucleosome remodeling.</text>
</comment>
<sequence length="102" mass="11334">MTGRGKGGKGLERGVPSVTGKCCVITSKVSPSRHPSFRSSWWSQAYFWTHLRGDSWSSQSISGERDQGRCDLHEHAKRKTVTAMDVVYALKRQGRTLYGFGG</sequence>
<dbReference type="EMBL" id="LJIJ01005099">
    <property type="protein sequence ID" value="ODM87539.1"/>
    <property type="molecule type" value="Genomic_DNA"/>
</dbReference>
<dbReference type="GO" id="GO:0046982">
    <property type="term" value="F:protein heterodimerization activity"/>
    <property type="evidence" value="ECO:0007669"/>
    <property type="project" value="InterPro"/>
</dbReference>
<dbReference type="PANTHER" id="PTHR10484">
    <property type="entry name" value="HISTONE H4"/>
    <property type="match status" value="1"/>
</dbReference>
<evidence type="ECO:0000313" key="11">
    <source>
        <dbReference type="Proteomes" id="UP000094527"/>
    </source>
</evidence>
<evidence type="ECO:0000256" key="6">
    <source>
        <dbReference type="ARBA" id="ARBA00022454"/>
    </source>
</evidence>
<keyword evidence="7" id="KW-0238">DNA-binding</keyword>
<evidence type="ECO:0000256" key="2">
    <source>
        <dbReference type="ARBA" id="ARBA00004123"/>
    </source>
</evidence>
<comment type="caution">
    <text evidence="10">The sequence shown here is derived from an EMBL/GenBank/DDBJ whole genome shotgun (WGS) entry which is preliminary data.</text>
</comment>
<evidence type="ECO:0000313" key="10">
    <source>
        <dbReference type="EMBL" id="ODM87539.1"/>
    </source>
</evidence>
<dbReference type="Proteomes" id="UP000094527">
    <property type="component" value="Unassembled WGS sequence"/>
</dbReference>
<dbReference type="AlphaFoldDB" id="A0A1D2M3J9"/>
<evidence type="ECO:0000256" key="4">
    <source>
        <dbReference type="ARBA" id="ARBA00006564"/>
    </source>
</evidence>
<comment type="subcellular location">
    <subcellularLocation>
        <location evidence="3">Chromosome</location>
    </subcellularLocation>
    <subcellularLocation>
        <location evidence="2">Nucleus</location>
    </subcellularLocation>
</comment>
<evidence type="ECO:0000256" key="8">
    <source>
        <dbReference type="ARBA" id="ARBA00023242"/>
    </source>
</evidence>
<dbReference type="GO" id="GO:0000786">
    <property type="term" value="C:nucleosome"/>
    <property type="evidence" value="ECO:0007669"/>
    <property type="project" value="UniProtKB-KW"/>
</dbReference>
<dbReference type="STRING" id="48709.A0A1D2M3J9"/>
<keyword evidence="8" id="KW-0539">Nucleus</keyword>
<evidence type="ECO:0000256" key="1">
    <source>
        <dbReference type="ARBA" id="ARBA00002001"/>
    </source>
</evidence>
<evidence type="ECO:0000256" key="3">
    <source>
        <dbReference type="ARBA" id="ARBA00004286"/>
    </source>
</evidence>
<dbReference type="SUPFAM" id="SSF47113">
    <property type="entry name" value="Histone-fold"/>
    <property type="match status" value="1"/>
</dbReference>
<accession>A0A1D2M3J9</accession>
<evidence type="ECO:0000256" key="5">
    <source>
        <dbReference type="ARBA" id="ARBA00020836"/>
    </source>
</evidence>
<evidence type="ECO:0000256" key="9">
    <source>
        <dbReference type="ARBA" id="ARBA00023269"/>
    </source>
</evidence>
<proteinExistence type="inferred from homology"/>
<dbReference type="GO" id="GO:0030527">
    <property type="term" value="F:structural constituent of chromatin"/>
    <property type="evidence" value="ECO:0007669"/>
    <property type="project" value="InterPro"/>
</dbReference>
<gene>
    <name evidence="10" type="ORF">Ocin01_19150</name>
</gene>
<dbReference type="Gene3D" id="1.10.20.10">
    <property type="entry name" value="Histone, subunit A"/>
    <property type="match status" value="1"/>
</dbReference>
<organism evidence="10 11">
    <name type="scientific">Orchesella cincta</name>
    <name type="common">Springtail</name>
    <name type="synonym">Podura cincta</name>
    <dbReference type="NCBI Taxonomy" id="48709"/>
    <lineage>
        <taxon>Eukaryota</taxon>
        <taxon>Metazoa</taxon>
        <taxon>Ecdysozoa</taxon>
        <taxon>Arthropoda</taxon>
        <taxon>Hexapoda</taxon>
        <taxon>Collembola</taxon>
        <taxon>Entomobryomorpha</taxon>
        <taxon>Entomobryoidea</taxon>
        <taxon>Orchesellidae</taxon>
        <taxon>Orchesellinae</taxon>
        <taxon>Orchesella</taxon>
    </lineage>
</organism>
<dbReference type="InterPro" id="IPR001951">
    <property type="entry name" value="Histone_H4"/>
</dbReference>
<evidence type="ECO:0000256" key="7">
    <source>
        <dbReference type="ARBA" id="ARBA00023125"/>
    </source>
</evidence>
<keyword evidence="9" id="KW-0544">Nucleosome core</keyword>
<keyword evidence="6" id="KW-0158">Chromosome</keyword>